<dbReference type="SMART" id="SM00005">
    <property type="entry name" value="DEATH"/>
    <property type="match status" value="1"/>
</dbReference>
<feature type="repeat" description="TNFR-Cys" evidence="9">
    <location>
        <begin position="21"/>
        <end position="61"/>
    </location>
</feature>
<dbReference type="GO" id="GO:0043065">
    <property type="term" value="P:positive regulation of apoptotic process"/>
    <property type="evidence" value="ECO:0007669"/>
    <property type="project" value="TreeGrafter"/>
</dbReference>
<evidence type="ECO:0000256" key="3">
    <source>
        <dbReference type="ARBA" id="ARBA00022729"/>
    </source>
</evidence>
<feature type="disulfide bond" evidence="9">
    <location>
        <begin position="85"/>
        <end position="103"/>
    </location>
</feature>
<dbReference type="GO" id="GO:0005886">
    <property type="term" value="C:plasma membrane"/>
    <property type="evidence" value="ECO:0007669"/>
    <property type="project" value="TreeGrafter"/>
</dbReference>
<evidence type="ECO:0000313" key="14">
    <source>
        <dbReference type="Proteomes" id="UP000053330"/>
    </source>
</evidence>
<evidence type="ECO:0000256" key="10">
    <source>
        <dbReference type="SAM" id="Phobius"/>
    </source>
</evidence>
<keyword evidence="7 13" id="KW-0675">Receptor</keyword>
<dbReference type="InterPro" id="IPR034024">
    <property type="entry name" value="TNFRSF10_N"/>
</dbReference>
<evidence type="ECO:0000256" key="7">
    <source>
        <dbReference type="ARBA" id="ARBA00023170"/>
    </source>
</evidence>
<evidence type="ECO:0000256" key="8">
    <source>
        <dbReference type="ARBA" id="ARBA00023180"/>
    </source>
</evidence>
<comment type="caution">
    <text evidence="9">Lacks conserved residue(s) required for the propagation of feature annotation.</text>
</comment>
<feature type="domain" description="TNFR-Cys" evidence="12">
    <location>
        <begin position="21"/>
        <end position="61"/>
    </location>
</feature>
<evidence type="ECO:0000256" key="2">
    <source>
        <dbReference type="ARBA" id="ARBA00022703"/>
    </source>
</evidence>
<dbReference type="InterPro" id="IPR052491">
    <property type="entry name" value="TNFRSF10"/>
</dbReference>
<dbReference type="InterPro" id="IPR001368">
    <property type="entry name" value="TNFR/NGFR_Cys_rich_reg"/>
</dbReference>
<evidence type="ECO:0000256" key="6">
    <source>
        <dbReference type="ARBA" id="ARBA00023157"/>
    </source>
</evidence>
<feature type="disulfide bond" evidence="9">
    <location>
        <begin position="22"/>
        <end position="37"/>
    </location>
</feature>
<feature type="disulfide bond" evidence="9">
    <location>
        <begin position="63"/>
        <end position="78"/>
    </location>
</feature>
<dbReference type="PROSITE" id="PS50050">
    <property type="entry name" value="TNFR_NGFR_2"/>
    <property type="match status" value="2"/>
</dbReference>
<dbReference type="Pfam" id="PF00531">
    <property type="entry name" value="Death"/>
    <property type="match status" value="1"/>
</dbReference>
<keyword evidence="2" id="KW-0053">Apoptosis</keyword>
<keyword evidence="10" id="KW-0812">Transmembrane</keyword>
<evidence type="ECO:0000313" key="13">
    <source>
        <dbReference type="EMBL" id="KFP45330.1"/>
    </source>
</evidence>
<dbReference type="EMBL" id="KK762277">
    <property type="protein sequence ID" value="KFP45330.1"/>
    <property type="molecule type" value="Genomic_DNA"/>
</dbReference>
<name>A0A091L167_9AVES</name>
<dbReference type="Pfam" id="PF00020">
    <property type="entry name" value="TNFR_c6"/>
    <property type="match status" value="2"/>
</dbReference>
<dbReference type="PANTHER" id="PTHR46330:SF17">
    <property type="entry name" value="TUMOR NECROSIS FACTOR RECEPTOR SUPERFAMILY, MEMBER 10B"/>
    <property type="match status" value="1"/>
</dbReference>
<reference evidence="13 14" key="1">
    <citation type="submission" date="2014-04" db="EMBL/GenBank/DDBJ databases">
        <title>Genome evolution of avian class.</title>
        <authorList>
            <person name="Zhang G."/>
            <person name="Li C."/>
        </authorList>
    </citation>
    <scope>NUCLEOTIDE SEQUENCE [LARGE SCALE GENOMIC DNA]</scope>
    <source>
        <strain evidence="13">BGI_N324</strain>
    </source>
</reference>
<keyword evidence="5 10" id="KW-0472">Membrane</keyword>
<dbReference type="AlphaFoldDB" id="A0A091L167"/>
<dbReference type="Gene3D" id="1.10.533.10">
    <property type="entry name" value="Death Domain, Fas"/>
    <property type="match status" value="1"/>
</dbReference>
<feature type="disulfide bond" evidence="9">
    <location>
        <begin position="43"/>
        <end position="61"/>
    </location>
</feature>
<feature type="repeat" description="TNFR-Cys" evidence="9">
    <location>
        <begin position="62"/>
        <end position="103"/>
    </location>
</feature>
<evidence type="ECO:0000256" key="4">
    <source>
        <dbReference type="ARBA" id="ARBA00022737"/>
    </source>
</evidence>
<feature type="domain" description="TNFR-Cys" evidence="12">
    <location>
        <begin position="62"/>
        <end position="103"/>
    </location>
</feature>
<dbReference type="GO" id="GO:0036462">
    <property type="term" value="P:TRAIL-activated apoptotic signaling pathway"/>
    <property type="evidence" value="ECO:0007669"/>
    <property type="project" value="TreeGrafter"/>
</dbReference>
<keyword evidence="3" id="KW-0732">Signal</keyword>
<feature type="domain" description="Death" evidence="11">
    <location>
        <begin position="255"/>
        <end position="324"/>
    </location>
</feature>
<dbReference type="CDD" id="cd08315">
    <property type="entry name" value="Death_TRAILR_DR4_DR5"/>
    <property type="match status" value="1"/>
</dbReference>
<dbReference type="PANTHER" id="PTHR46330">
    <property type="entry name" value="TUMOR NECROSIS FACTOR RECEPTOR SUPERFAMILY MEMBER 10B"/>
    <property type="match status" value="1"/>
</dbReference>
<dbReference type="PROSITE" id="PS50017">
    <property type="entry name" value="DEATH_DOMAIN"/>
    <property type="match status" value="1"/>
</dbReference>
<dbReference type="SMART" id="SM00208">
    <property type="entry name" value="TNFR"/>
    <property type="match status" value="2"/>
</dbReference>
<evidence type="ECO:0000256" key="5">
    <source>
        <dbReference type="ARBA" id="ARBA00023136"/>
    </source>
</evidence>
<comment type="subcellular location">
    <subcellularLocation>
        <location evidence="1">Membrane</location>
    </subcellularLocation>
</comment>
<keyword evidence="10" id="KW-1133">Transmembrane helix</keyword>
<dbReference type="InterPro" id="IPR011029">
    <property type="entry name" value="DEATH-like_dom_sf"/>
</dbReference>
<evidence type="ECO:0000256" key="9">
    <source>
        <dbReference type="PROSITE-ProRule" id="PRU00206"/>
    </source>
</evidence>
<dbReference type="GO" id="GO:0004888">
    <property type="term" value="F:transmembrane signaling receptor activity"/>
    <property type="evidence" value="ECO:0007669"/>
    <property type="project" value="UniProtKB-ARBA"/>
</dbReference>
<organism evidence="13 14">
    <name type="scientific">Chlamydotis macqueenii</name>
    <name type="common">Macqueen's bustard</name>
    <dbReference type="NCBI Taxonomy" id="187382"/>
    <lineage>
        <taxon>Eukaryota</taxon>
        <taxon>Metazoa</taxon>
        <taxon>Chordata</taxon>
        <taxon>Craniata</taxon>
        <taxon>Vertebrata</taxon>
        <taxon>Euteleostomi</taxon>
        <taxon>Archelosauria</taxon>
        <taxon>Archosauria</taxon>
        <taxon>Dinosauria</taxon>
        <taxon>Saurischia</taxon>
        <taxon>Theropoda</taxon>
        <taxon>Coelurosauria</taxon>
        <taxon>Aves</taxon>
        <taxon>Neognathae</taxon>
        <taxon>Neoaves</taxon>
        <taxon>Otidimorphae</taxon>
        <taxon>Otidiformes</taxon>
        <taxon>Otididae</taxon>
        <taxon>Chlamydotis</taxon>
    </lineage>
</organism>
<evidence type="ECO:0000259" key="11">
    <source>
        <dbReference type="PROSITE" id="PS50017"/>
    </source>
</evidence>
<proteinExistence type="predicted"/>
<dbReference type="FunFam" id="2.10.50.10:FF:000004">
    <property type="entry name" value="Tumor necrosis factor receptor superfamily member 6"/>
    <property type="match status" value="1"/>
</dbReference>
<keyword evidence="8" id="KW-0325">Glycoprotein</keyword>
<evidence type="ECO:0000256" key="1">
    <source>
        <dbReference type="ARBA" id="ARBA00004370"/>
    </source>
</evidence>
<dbReference type="SUPFAM" id="SSF57586">
    <property type="entry name" value="TNF receptor-like"/>
    <property type="match status" value="2"/>
</dbReference>
<evidence type="ECO:0000259" key="12">
    <source>
        <dbReference type="PROSITE" id="PS50050"/>
    </source>
</evidence>
<protein>
    <submittedName>
        <fullName evidence="13">Tumor necrosis factor receptor superfamily member 10B</fullName>
    </submittedName>
</protein>
<dbReference type="CDD" id="cd10580">
    <property type="entry name" value="TNFRSF10"/>
    <property type="match status" value="1"/>
</dbReference>
<keyword evidence="6 9" id="KW-1015">Disulfide bond</keyword>
<dbReference type="InterPro" id="IPR034029">
    <property type="entry name" value="TNFRSF10A/B_death"/>
</dbReference>
<keyword evidence="4" id="KW-0677">Repeat</keyword>
<accession>A0A091L167</accession>
<dbReference type="SUPFAM" id="SSF47986">
    <property type="entry name" value="DEATH domain"/>
    <property type="match status" value="1"/>
</dbReference>
<feature type="transmembrane region" description="Helical" evidence="10">
    <location>
        <begin position="117"/>
        <end position="136"/>
    </location>
</feature>
<keyword evidence="14" id="KW-1185">Reference proteome</keyword>
<dbReference type="GO" id="GO:0009986">
    <property type="term" value="C:cell surface"/>
    <property type="evidence" value="ECO:0007669"/>
    <property type="project" value="TreeGrafter"/>
</dbReference>
<feature type="non-terminal residue" evidence="13">
    <location>
        <position position="1"/>
    </location>
</feature>
<dbReference type="Gene3D" id="2.10.50.10">
    <property type="entry name" value="Tumor Necrosis Factor Receptor, subunit A, domain 2"/>
    <property type="match status" value="3"/>
</dbReference>
<dbReference type="InterPro" id="IPR000488">
    <property type="entry name" value="Death_dom"/>
</dbReference>
<sequence>PAGTYVAGHCEEQNGSRKCLPCRENEFIAYPNDFSRCFSCQTCREDQVELSPCRATSNTQCACRNGTFCSPDHPCEMCQKCRPRCPKDEVELAPCTPHSDRQCGPPTSTFSGSFNNLIVISVVVFLILLVVLLVLWKCCCCRRSPGEHRARGLAPAGARALCGCGLRGKRYLPGASGITALISSCRRWARPEREVLQHGGESLGWRREVVALFVGLGKNLVPVEGNDPVVPFSFPLSSFATKNFDIFAQDVPFKDWKRYGRALDLLENDIAQAEMNDRYSLEPFFQMLNTWQNRQGMNASVNTLLETLHQINLGGVAEDISCKLVQQGFFQYEVS</sequence>
<feature type="disulfide bond" evidence="9">
    <location>
        <begin position="40"/>
        <end position="53"/>
    </location>
</feature>
<dbReference type="Proteomes" id="UP000053330">
    <property type="component" value="Unassembled WGS sequence"/>
</dbReference>
<feature type="non-terminal residue" evidence="13">
    <location>
        <position position="335"/>
    </location>
</feature>
<gene>
    <name evidence="13" type="ORF">N324_01108</name>
</gene>